<comment type="subcellular location">
    <subcellularLocation>
        <location evidence="1 8">Cell membrane</location>
        <topology evidence="1 8">Multi-pass membrane protein</topology>
    </subcellularLocation>
</comment>
<keyword evidence="5 8" id="KW-0812">Transmembrane</keyword>
<dbReference type="Pfam" id="PF02652">
    <property type="entry name" value="Lactate_perm"/>
    <property type="match status" value="1"/>
</dbReference>
<dbReference type="HOGENOM" id="CLU_021628_0_0_11"/>
<evidence type="ECO:0000313" key="9">
    <source>
        <dbReference type="EMBL" id="ACV22801.1"/>
    </source>
</evidence>
<keyword evidence="6 8" id="KW-1133">Transmembrane helix</keyword>
<comment type="function">
    <text evidence="8">Uptake of L-lactate across the membrane. Can also transport D-lactate and glycolate.</text>
</comment>
<dbReference type="GO" id="GO:0015295">
    <property type="term" value="F:solute:proton symporter activity"/>
    <property type="evidence" value="ECO:0007669"/>
    <property type="project" value="TreeGrafter"/>
</dbReference>
<feature type="transmembrane region" description="Helical" evidence="8">
    <location>
        <begin position="537"/>
        <end position="558"/>
    </location>
</feature>
<name>C7N7B6_SLAHD</name>
<keyword evidence="7 8" id="KW-0472">Membrane</keyword>
<dbReference type="STRING" id="471855.Shel_17820"/>
<feature type="transmembrane region" description="Helical" evidence="8">
    <location>
        <begin position="260"/>
        <end position="277"/>
    </location>
</feature>
<feature type="transmembrane region" description="Helical" evidence="8">
    <location>
        <begin position="12"/>
        <end position="33"/>
    </location>
</feature>
<evidence type="ECO:0000256" key="2">
    <source>
        <dbReference type="ARBA" id="ARBA00010100"/>
    </source>
</evidence>
<feature type="transmembrane region" description="Helical" evidence="8">
    <location>
        <begin position="158"/>
        <end position="179"/>
    </location>
</feature>
<feature type="transmembrane region" description="Helical" evidence="8">
    <location>
        <begin position="71"/>
        <end position="93"/>
    </location>
</feature>
<feature type="transmembrane region" description="Helical" evidence="8">
    <location>
        <begin position="307"/>
        <end position="328"/>
    </location>
</feature>
<dbReference type="InterPro" id="IPR003804">
    <property type="entry name" value="Lactate_perm"/>
</dbReference>
<gene>
    <name evidence="9" type="ordered locus">Shel_17820</name>
</gene>
<dbReference type="AlphaFoldDB" id="C7N7B6"/>
<dbReference type="GO" id="GO:0015129">
    <property type="term" value="F:lactate transmembrane transporter activity"/>
    <property type="evidence" value="ECO:0007669"/>
    <property type="project" value="UniProtKB-UniRule"/>
</dbReference>
<evidence type="ECO:0000313" key="10">
    <source>
        <dbReference type="Proteomes" id="UP000002026"/>
    </source>
</evidence>
<evidence type="ECO:0000256" key="6">
    <source>
        <dbReference type="ARBA" id="ARBA00022989"/>
    </source>
</evidence>
<keyword evidence="10" id="KW-1185">Reference proteome</keyword>
<dbReference type="Proteomes" id="UP000002026">
    <property type="component" value="Chromosome"/>
</dbReference>
<dbReference type="KEGG" id="shi:Shel_17820"/>
<reference evidence="9 10" key="1">
    <citation type="journal article" date="2009" name="Stand. Genomic Sci.">
        <title>Complete genome sequence of Slackia heliotrinireducens type strain (RHS 1).</title>
        <authorList>
            <person name="Pukall R."/>
            <person name="Lapidus A."/>
            <person name="Nolan M."/>
            <person name="Copeland A."/>
            <person name="Glavina Del Rio T."/>
            <person name="Lucas S."/>
            <person name="Chen F."/>
            <person name="Tice H."/>
            <person name="Cheng J.F."/>
            <person name="Chertkov O."/>
            <person name="Bruce D."/>
            <person name="Goodwin L."/>
            <person name="Kuske C."/>
            <person name="Brettin T."/>
            <person name="Detter J.C."/>
            <person name="Han C."/>
            <person name="Pitluck S."/>
            <person name="Pati A."/>
            <person name="Mavrommatis K."/>
            <person name="Ivanova N."/>
            <person name="Ovchinnikova G."/>
            <person name="Chen A."/>
            <person name="Palaniappan K."/>
            <person name="Schneider S."/>
            <person name="Rohde M."/>
            <person name="Chain P."/>
            <person name="D'haeseleer P."/>
            <person name="Goker M."/>
            <person name="Bristow J."/>
            <person name="Eisen J.A."/>
            <person name="Markowitz V."/>
            <person name="Kyrpides N.C."/>
            <person name="Klenk H.P."/>
            <person name="Hugenholtz P."/>
        </authorList>
    </citation>
    <scope>NUCLEOTIDE SEQUENCE [LARGE SCALE GENOMIC DNA]</scope>
    <source>
        <strain evidence="10">ATCC 29202 / DSM 20476 / NCTC 11029 / RHS 1</strain>
    </source>
</reference>
<evidence type="ECO:0000256" key="5">
    <source>
        <dbReference type="ARBA" id="ARBA00022692"/>
    </source>
</evidence>
<dbReference type="EMBL" id="CP001684">
    <property type="protein sequence ID" value="ACV22801.1"/>
    <property type="molecule type" value="Genomic_DNA"/>
</dbReference>
<organism evidence="9 10">
    <name type="scientific">Slackia heliotrinireducens (strain ATCC 29202 / DSM 20476 / NCTC 11029 / RHS 1)</name>
    <name type="common">Peptococcus heliotrinreducens</name>
    <dbReference type="NCBI Taxonomy" id="471855"/>
    <lineage>
        <taxon>Bacteria</taxon>
        <taxon>Bacillati</taxon>
        <taxon>Actinomycetota</taxon>
        <taxon>Coriobacteriia</taxon>
        <taxon>Eggerthellales</taxon>
        <taxon>Eggerthellaceae</taxon>
        <taxon>Slackia</taxon>
    </lineage>
</organism>
<feature type="transmembrane region" description="Helical" evidence="8">
    <location>
        <begin position="199"/>
        <end position="222"/>
    </location>
</feature>
<dbReference type="PANTHER" id="PTHR30003:SF0">
    <property type="entry name" value="GLYCOLATE PERMEASE GLCA-RELATED"/>
    <property type="match status" value="1"/>
</dbReference>
<dbReference type="eggNOG" id="COG1620">
    <property type="taxonomic scope" value="Bacteria"/>
</dbReference>
<accession>C7N7B6</accession>
<dbReference type="RefSeq" id="WP_012798903.1">
    <property type="nucleotide sequence ID" value="NC_013165.1"/>
</dbReference>
<keyword evidence="4 8" id="KW-1003">Cell membrane</keyword>
<sequence>MFQALVDPIAGNLALSALVACVPLITFFIMLIGVKAQAHLAAVTALAVAVIVAIVGWKMPVGYALISATQGAAFGAFPIVFIIVLAVWFYEVTVKAGRSEDLRKFFDMVGGGDIRIQAMLVAFSFGGLLEALAGFGAPIAITATMILALGVKPKRAALAVMLANTAPVAYGAVGTPITTAGNMVASGDAAAASATAQHIAAIVGHQAPLFAFFVPLLLVIILDGKRGARDCWAPAFVVGGSFAITQWWCSNFFAYELTDVIAALVSMAALVLFMKVWKPRGVNDVRADFGLPPTDGSSASELTASRIFMALVPYIVVVAVFGICKLGIPQQLAMTDIKIPWPFISDGSILSAAGKDPGTTYTLNLLSCPGTMILVAGVISAAIYTMFTEDGRYQMSMGAAANSLMNCCYRMRYSAFTIVFVLSLAYVMNFSGQTISIGQFLAGSGPAFAFISPTLGWVGTAVTGSDTSANALFSGLQYSAAQANPALVGVTPDLFLAANTMGGVVGKMISPQSLAIAAVATGEKEADIMKAVLPWSIGFLVALCILVFLQTNILNFMLP</sequence>
<evidence type="ECO:0000256" key="8">
    <source>
        <dbReference type="RuleBase" id="RU365092"/>
    </source>
</evidence>
<evidence type="ECO:0000256" key="7">
    <source>
        <dbReference type="ARBA" id="ARBA00023136"/>
    </source>
</evidence>
<feature type="transmembrane region" description="Helical" evidence="8">
    <location>
        <begin position="413"/>
        <end position="431"/>
    </location>
</feature>
<protein>
    <recommendedName>
        <fullName evidence="8">L-lactate permease</fullName>
    </recommendedName>
</protein>
<evidence type="ECO:0000256" key="1">
    <source>
        <dbReference type="ARBA" id="ARBA00004651"/>
    </source>
</evidence>
<proteinExistence type="inferred from homology"/>
<keyword evidence="3 8" id="KW-0813">Transport</keyword>
<evidence type="ECO:0000256" key="3">
    <source>
        <dbReference type="ARBA" id="ARBA00022448"/>
    </source>
</evidence>
<dbReference type="NCBIfam" id="TIGR00795">
    <property type="entry name" value="lctP"/>
    <property type="match status" value="1"/>
</dbReference>
<dbReference type="GO" id="GO:0005886">
    <property type="term" value="C:plasma membrane"/>
    <property type="evidence" value="ECO:0007669"/>
    <property type="project" value="UniProtKB-SubCell"/>
</dbReference>
<evidence type="ECO:0000256" key="4">
    <source>
        <dbReference type="ARBA" id="ARBA00022475"/>
    </source>
</evidence>
<dbReference type="PANTHER" id="PTHR30003">
    <property type="entry name" value="L-LACTATE PERMEASE"/>
    <property type="match status" value="1"/>
</dbReference>
<comment type="similarity">
    <text evidence="2 8">Belongs to the lactate permease family.</text>
</comment>
<feature type="transmembrane region" description="Helical" evidence="8">
    <location>
        <begin position="131"/>
        <end position="151"/>
    </location>
</feature>
<feature type="transmembrane region" description="Helical" evidence="8">
    <location>
        <begin position="40"/>
        <end position="59"/>
    </location>
</feature>
<feature type="transmembrane region" description="Helical" evidence="8">
    <location>
        <begin position="363"/>
        <end position="387"/>
    </location>
</feature>